<dbReference type="EMBL" id="CM010715">
    <property type="protein sequence ID" value="RZC48340.1"/>
    <property type="molecule type" value="Genomic_DNA"/>
</dbReference>
<accession>A0A4Y7IKN2</accession>
<comment type="similarity">
    <text evidence="1">Belongs to the serpin family.</text>
</comment>
<dbReference type="STRING" id="3469.A0A4Y7IKN2"/>
<dbReference type="InterPro" id="IPR036186">
    <property type="entry name" value="Serpin_sf"/>
</dbReference>
<name>A0A4Y7IKN2_PAPSO</name>
<dbReference type="Gramene" id="RZC48340">
    <property type="protein sequence ID" value="RZC48340"/>
    <property type="gene ID" value="C5167_041273"/>
</dbReference>
<dbReference type="InterPro" id="IPR042178">
    <property type="entry name" value="Serpin_sf_1"/>
</dbReference>
<evidence type="ECO:0000259" key="2">
    <source>
        <dbReference type="Pfam" id="PF00079"/>
    </source>
</evidence>
<dbReference type="Gene3D" id="3.30.497.10">
    <property type="entry name" value="Antithrombin, subunit I, domain 2"/>
    <property type="match status" value="1"/>
</dbReference>
<dbReference type="Proteomes" id="UP000316621">
    <property type="component" value="Chromosome 1"/>
</dbReference>
<protein>
    <recommendedName>
        <fullName evidence="2">Serpin domain-containing protein</fullName>
    </recommendedName>
</protein>
<dbReference type="Pfam" id="PF00079">
    <property type="entry name" value="Serpin"/>
    <property type="match status" value="1"/>
</dbReference>
<evidence type="ECO:0000256" key="1">
    <source>
        <dbReference type="ARBA" id="ARBA00009500"/>
    </source>
</evidence>
<feature type="domain" description="Serpin" evidence="2">
    <location>
        <begin position="36"/>
        <end position="88"/>
    </location>
</feature>
<gene>
    <name evidence="3" type="ORF">C5167_041273</name>
</gene>
<dbReference type="SUPFAM" id="SSF56574">
    <property type="entry name" value="Serpins"/>
    <property type="match status" value="1"/>
</dbReference>
<evidence type="ECO:0000313" key="4">
    <source>
        <dbReference type="Proteomes" id="UP000316621"/>
    </source>
</evidence>
<proteinExistence type="inferred from homology"/>
<reference evidence="3 4" key="1">
    <citation type="journal article" date="2018" name="Science">
        <title>The opium poppy genome and morphinan production.</title>
        <authorList>
            <person name="Guo L."/>
            <person name="Winzer T."/>
            <person name="Yang X."/>
            <person name="Li Y."/>
            <person name="Ning Z."/>
            <person name="He Z."/>
            <person name="Teodor R."/>
            <person name="Lu Y."/>
            <person name="Bowser T.A."/>
            <person name="Graham I.A."/>
            <person name="Ye K."/>
        </authorList>
    </citation>
    <scope>NUCLEOTIDE SEQUENCE [LARGE SCALE GENOMIC DNA]</scope>
    <source>
        <strain evidence="4">cv. HN1</strain>
        <tissue evidence="3">Leaves</tissue>
    </source>
</reference>
<keyword evidence="4" id="KW-1185">Reference proteome</keyword>
<evidence type="ECO:0000313" key="3">
    <source>
        <dbReference type="EMBL" id="RZC48340.1"/>
    </source>
</evidence>
<organism evidence="3 4">
    <name type="scientific">Papaver somniferum</name>
    <name type="common">Opium poppy</name>
    <dbReference type="NCBI Taxonomy" id="3469"/>
    <lineage>
        <taxon>Eukaryota</taxon>
        <taxon>Viridiplantae</taxon>
        <taxon>Streptophyta</taxon>
        <taxon>Embryophyta</taxon>
        <taxon>Tracheophyta</taxon>
        <taxon>Spermatophyta</taxon>
        <taxon>Magnoliopsida</taxon>
        <taxon>Ranunculales</taxon>
        <taxon>Papaveraceae</taxon>
        <taxon>Papaveroideae</taxon>
        <taxon>Papaver</taxon>
    </lineage>
</organism>
<dbReference type="InterPro" id="IPR023796">
    <property type="entry name" value="Serpin_dom"/>
</dbReference>
<sequence length="105" mass="11483">MSEVSRSKHSYVKVDYAYAYATVGDEDGFQSHEQQEMDVDEEGTEGAAAILIEFLEGSAGGSPPPPPVADFVADDPFMFIIKDDNTGVYCSSDTFLILLISNEEY</sequence>
<dbReference type="AlphaFoldDB" id="A0A4Y7IKN2"/>